<evidence type="ECO:0000313" key="3">
    <source>
        <dbReference type="EMBL" id="CAE0364127.1"/>
    </source>
</evidence>
<dbReference type="EMBL" id="HBIJ01006929">
    <property type="protein sequence ID" value="CAE0364127.1"/>
    <property type="molecule type" value="Transcribed_RNA"/>
</dbReference>
<organism evidence="3">
    <name type="scientific">Aureoumbra lagunensis</name>
    <dbReference type="NCBI Taxonomy" id="44058"/>
    <lineage>
        <taxon>Eukaryota</taxon>
        <taxon>Sar</taxon>
        <taxon>Stramenopiles</taxon>
        <taxon>Ochrophyta</taxon>
        <taxon>Pelagophyceae</taxon>
        <taxon>Pelagomonadales</taxon>
        <taxon>Aureoumbra</taxon>
    </lineage>
</organism>
<dbReference type="EMBL" id="HBIJ01006928">
    <property type="protein sequence ID" value="CAE0364126.1"/>
    <property type="molecule type" value="Transcribed_RNA"/>
</dbReference>
<dbReference type="AlphaFoldDB" id="A0A6S8BBN0"/>
<accession>A0A6S8BBN0</accession>
<name>A0A6S8BBN0_9STRA</name>
<protein>
    <recommendedName>
        <fullName evidence="4">Hexosyltransferase</fullName>
    </recommendedName>
</protein>
<feature type="signal peptide" evidence="1">
    <location>
        <begin position="1"/>
        <end position="17"/>
    </location>
</feature>
<evidence type="ECO:0008006" key="4">
    <source>
        <dbReference type="Google" id="ProtNLM"/>
    </source>
</evidence>
<feature type="chain" id="PRO_5035676539" description="Hexosyltransferase" evidence="1">
    <location>
        <begin position="18"/>
        <end position="348"/>
    </location>
</feature>
<keyword evidence="1" id="KW-0732">Signal</keyword>
<gene>
    <name evidence="2" type="ORF">ALAG00032_LOCUS4867</name>
    <name evidence="3" type="ORF">ALAG00032_LOCUS4868</name>
</gene>
<sequence length="348" mass="40398">MAWWLCKLFMVAHIILAIDQEEKSCNPDINAPYVKLTILTTIPSLNESLHYHFNEVFLALGENARNKYVESIVVLIDNDTHERVQTIDMKNVWFEPEISSLLRQHISDIQKKNVDKIDNIATEIELNKIEGRIFGRQPTYADLFRYANYALLYNDDTSTILTTSKKIISIQNADVVLRNLHLLDESAFTQREEKQLPPLALVLTVRWPTGKYFVWCRKRQHLLPKDRCVNWKDAGKSFDGFIFQIPFDFPKMKFYYLEVAKPRYVFANMNGAENRVKQFLSASGWTLLNPCLNYLAEHWHCVRQQTHHVGTDDRKGVYPTEISDTLSRIVPVDKDTIGLRCSSNVSIT</sequence>
<proteinExistence type="predicted"/>
<reference evidence="3" key="1">
    <citation type="submission" date="2021-01" db="EMBL/GenBank/DDBJ databases">
        <authorList>
            <person name="Corre E."/>
            <person name="Pelletier E."/>
            <person name="Niang G."/>
            <person name="Scheremetjew M."/>
            <person name="Finn R."/>
            <person name="Kale V."/>
            <person name="Holt S."/>
            <person name="Cochrane G."/>
            <person name="Meng A."/>
            <person name="Brown T."/>
            <person name="Cohen L."/>
        </authorList>
    </citation>
    <scope>NUCLEOTIDE SEQUENCE</scope>
    <source>
        <strain evidence="3">CCMP1510</strain>
    </source>
</reference>
<evidence type="ECO:0000256" key="1">
    <source>
        <dbReference type="SAM" id="SignalP"/>
    </source>
</evidence>
<evidence type="ECO:0000313" key="2">
    <source>
        <dbReference type="EMBL" id="CAE0364126.1"/>
    </source>
</evidence>